<name>A0A0K9YLH5_9BACL</name>
<dbReference type="EMBL" id="BJON01000020">
    <property type="protein sequence ID" value="GED71209.1"/>
    <property type="molecule type" value="Genomic_DNA"/>
</dbReference>
<sequence>MSRAIRTPNRYGTDMRARKRDEHINPLVSECITRPMTEEERARLESLPKPQPKDRIVGINITVEKAMRKTSYSG</sequence>
<accession>A0A0K9YLH5</accession>
<organism evidence="2 3">
    <name type="scientific">Brevibacillus reuszeri</name>
    <dbReference type="NCBI Taxonomy" id="54915"/>
    <lineage>
        <taxon>Bacteria</taxon>
        <taxon>Bacillati</taxon>
        <taxon>Bacillota</taxon>
        <taxon>Bacilli</taxon>
        <taxon>Bacillales</taxon>
        <taxon>Paenibacillaceae</taxon>
        <taxon>Brevibacillus</taxon>
    </lineage>
</organism>
<reference evidence="1 4" key="3">
    <citation type="submission" date="2019-06" db="EMBL/GenBank/DDBJ databases">
        <title>Whole genome shotgun sequence of Brevibacillus reuszeri NBRC 15719.</title>
        <authorList>
            <person name="Hosoyama A."/>
            <person name="Uohara A."/>
            <person name="Ohji S."/>
            <person name="Ichikawa N."/>
        </authorList>
    </citation>
    <scope>NUCLEOTIDE SEQUENCE [LARGE SCALE GENOMIC DNA]</scope>
    <source>
        <strain evidence="1 4">NBRC 15719</strain>
    </source>
</reference>
<reference evidence="2" key="2">
    <citation type="submission" date="2015-07" db="EMBL/GenBank/DDBJ databases">
        <title>MeaNS - Measles Nucleotide Surveillance Program.</title>
        <authorList>
            <person name="Tran T."/>
            <person name="Druce J."/>
        </authorList>
    </citation>
    <scope>NUCLEOTIDE SEQUENCE</scope>
    <source>
        <strain evidence="2">DSM 9887</strain>
    </source>
</reference>
<dbReference type="AlphaFoldDB" id="A0A0K9YLH5"/>
<proteinExistence type="predicted"/>
<comment type="caution">
    <text evidence="2">The sequence shown here is derived from an EMBL/GenBank/DDBJ whole genome shotgun (WGS) entry which is preliminary data.</text>
</comment>
<evidence type="ECO:0000313" key="2">
    <source>
        <dbReference type="EMBL" id="KNB69511.1"/>
    </source>
</evidence>
<dbReference type="STRING" id="54915.ADS79_26970"/>
<reference evidence="3" key="1">
    <citation type="submission" date="2015-07" db="EMBL/GenBank/DDBJ databases">
        <title>Genome sequencing project for genomic taxonomy and phylogenomics of Bacillus-like bacteria.</title>
        <authorList>
            <person name="Liu B."/>
            <person name="Wang J."/>
            <person name="Zhu Y."/>
            <person name="Liu G."/>
            <person name="Chen Q."/>
            <person name="Chen Z."/>
            <person name="Lan J."/>
            <person name="Che J."/>
            <person name="Ge C."/>
            <person name="Shi H."/>
            <person name="Pan Z."/>
            <person name="Liu X."/>
        </authorList>
    </citation>
    <scope>NUCLEOTIDE SEQUENCE [LARGE SCALE GENOMIC DNA]</scope>
    <source>
        <strain evidence="3">DSM 9887</strain>
    </source>
</reference>
<evidence type="ECO:0000313" key="4">
    <source>
        <dbReference type="Proteomes" id="UP000319578"/>
    </source>
</evidence>
<protein>
    <submittedName>
        <fullName evidence="2">Uncharacterized protein</fullName>
    </submittedName>
</protein>
<dbReference type="Proteomes" id="UP000036834">
    <property type="component" value="Unassembled WGS sequence"/>
</dbReference>
<evidence type="ECO:0000313" key="1">
    <source>
        <dbReference type="EMBL" id="GED71209.1"/>
    </source>
</evidence>
<evidence type="ECO:0000313" key="3">
    <source>
        <dbReference type="Proteomes" id="UP000036834"/>
    </source>
</evidence>
<keyword evidence="4" id="KW-1185">Reference proteome</keyword>
<dbReference type="Proteomes" id="UP000319578">
    <property type="component" value="Unassembled WGS sequence"/>
</dbReference>
<dbReference type="EMBL" id="LGIQ01000011">
    <property type="protein sequence ID" value="KNB69511.1"/>
    <property type="molecule type" value="Genomic_DNA"/>
</dbReference>
<gene>
    <name evidence="2" type="ORF">ADS79_26970</name>
    <name evidence="1" type="ORF">BRE01_49110</name>
</gene>